<proteinExistence type="predicted"/>
<evidence type="ECO:0000313" key="2">
    <source>
        <dbReference type="EMBL" id="MFD1645413.1"/>
    </source>
</evidence>
<keyword evidence="1" id="KW-0812">Transmembrane</keyword>
<keyword evidence="3" id="KW-1185">Reference proteome</keyword>
<dbReference type="EMBL" id="JBHUDO010000002">
    <property type="protein sequence ID" value="MFD1645413.1"/>
    <property type="molecule type" value="Genomic_DNA"/>
</dbReference>
<feature type="transmembrane region" description="Helical" evidence="1">
    <location>
        <begin position="51"/>
        <end position="73"/>
    </location>
</feature>
<evidence type="ECO:0000313" key="3">
    <source>
        <dbReference type="Proteomes" id="UP001597034"/>
    </source>
</evidence>
<dbReference type="AlphaFoldDB" id="A0ABD6DJZ5"/>
<dbReference type="RefSeq" id="WP_256399074.1">
    <property type="nucleotide sequence ID" value="NZ_JANHJR010000001.1"/>
</dbReference>
<evidence type="ECO:0000256" key="1">
    <source>
        <dbReference type="SAM" id="Phobius"/>
    </source>
</evidence>
<dbReference type="Proteomes" id="UP001597034">
    <property type="component" value="Unassembled WGS sequence"/>
</dbReference>
<feature type="transmembrane region" description="Helical" evidence="1">
    <location>
        <begin position="21"/>
        <end position="45"/>
    </location>
</feature>
<reference evidence="2 3" key="1">
    <citation type="journal article" date="2019" name="Int. J. Syst. Evol. Microbiol.">
        <title>The Global Catalogue of Microorganisms (GCM) 10K type strain sequencing project: providing services to taxonomists for standard genome sequencing and annotation.</title>
        <authorList>
            <consortium name="The Broad Institute Genomics Platform"/>
            <consortium name="The Broad Institute Genome Sequencing Center for Infectious Disease"/>
            <person name="Wu L."/>
            <person name="Ma J."/>
        </authorList>
    </citation>
    <scope>NUCLEOTIDE SEQUENCE [LARGE SCALE GENOMIC DNA]</scope>
    <source>
        <strain evidence="2 3">CGMCC 1.10390</strain>
    </source>
</reference>
<sequence>MSDSPSSEPEGIVDEVVDPRLFLFVVTIAGVSVTADYLGVGVLGVETLEEAMTTFLVMTVGSYVGVVVIDVGWSRLFGS</sequence>
<name>A0ABD6DJZ5_9EURY</name>
<protein>
    <submittedName>
        <fullName evidence="2">Uncharacterized protein</fullName>
    </submittedName>
</protein>
<keyword evidence="1" id="KW-1133">Transmembrane helix</keyword>
<gene>
    <name evidence="2" type="ORF">ACFSBL_06945</name>
</gene>
<accession>A0ABD6DJZ5</accession>
<comment type="caution">
    <text evidence="2">The sequence shown here is derived from an EMBL/GenBank/DDBJ whole genome shotgun (WGS) entry which is preliminary data.</text>
</comment>
<organism evidence="2 3">
    <name type="scientific">Haloarchaeobius litoreus</name>
    <dbReference type="NCBI Taxonomy" id="755306"/>
    <lineage>
        <taxon>Archaea</taxon>
        <taxon>Methanobacteriati</taxon>
        <taxon>Methanobacteriota</taxon>
        <taxon>Stenosarchaea group</taxon>
        <taxon>Halobacteria</taxon>
        <taxon>Halobacteriales</taxon>
        <taxon>Halorubellaceae</taxon>
        <taxon>Haloarchaeobius</taxon>
    </lineage>
</organism>
<keyword evidence="1" id="KW-0472">Membrane</keyword>